<dbReference type="EMBL" id="CAJNOT010001447">
    <property type="protein sequence ID" value="CAF1200811.1"/>
    <property type="molecule type" value="Genomic_DNA"/>
</dbReference>
<comment type="caution">
    <text evidence="5">The sequence shown here is derived from an EMBL/GenBank/DDBJ whole genome shotgun (WGS) entry which is preliminary data.</text>
</comment>
<evidence type="ECO:0000256" key="3">
    <source>
        <dbReference type="ARBA" id="ARBA00023038"/>
    </source>
</evidence>
<evidence type="ECO:0000313" key="5">
    <source>
        <dbReference type="EMBL" id="CAF1200811.1"/>
    </source>
</evidence>
<evidence type="ECO:0000259" key="4">
    <source>
        <dbReference type="SMART" id="SM00132"/>
    </source>
</evidence>
<dbReference type="SUPFAM" id="SSF52540">
    <property type="entry name" value="P-loop containing nucleoside triphosphate hydrolases"/>
    <property type="match status" value="1"/>
</dbReference>
<dbReference type="Proteomes" id="UP000663864">
    <property type="component" value="Unassembled WGS sequence"/>
</dbReference>
<evidence type="ECO:0000256" key="1">
    <source>
        <dbReference type="ARBA" id="ARBA00022723"/>
    </source>
</evidence>
<gene>
    <name evidence="5" type="ORF">ZHD862_LOCUS22831</name>
</gene>
<accession>A0A814WFQ2</accession>
<keyword evidence="3" id="KW-0440">LIM domain</keyword>
<feature type="domain" description="LIM zinc-binding" evidence="4">
    <location>
        <begin position="65"/>
        <end position="115"/>
    </location>
</feature>
<dbReference type="Gene3D" id="3.40.50.300">
    <property type="entry name" value="P-loop containing nucleotide triphosphate hydrolases"/>
    <property type="match status" value="1"/>
</dbReference>
<dbReference type="InterPro" id="IPR027417">
    <property type="entry name" value="P-loop_NTPase"/>
</dbReference>
<dbReference type="SMART" id="SM00132">
    <property type="entry name" value="LIM"/>
    <property type="match status" value="1"/>
</dbReference>
<organism evidence="5 6">
    <name type="scientific">Rotaria sordida</name>
    <dbReference type="NCBI Taxonomy" id="392033"/>
    <lineage>
        <taxon>Eukaryota</taxon>
        <taxon>Metazoa</taxon>
        <taxon>Spiralia</taxon>
        <taxon>Gnathifera</taxon>
        <taxon>Rotifera</taxon>
        <taxon>Eurotatoria</taxon>
        <taxon>Bdelloidea</taxon>
        <taxon>Philodinida</taxon>
        <taxon>Philodinidae</taxon>
        <taxon>Rotaria</taxon>
    </lineage>
</organism>
<keyword evidence="1" id="KW-0479">Metal-binding</keyword>
<sequence length="356" mass="40833">MEYLNFNVEVFNSFTLEQTPQGNIKCPDETCEFFVEINEGQRNLTKEQKQIMWSHVENSHPTLFQKLFEEYEKKEYIPREKKVYHKGCFKCTQCERKLDLTKACSFNKLPYCQNHSPTTVRNLTATPSNVYQEMRPITPNNTINNESTAAASINQTFESNTNLSSQTTSNNRTNSLALGYDTFQSQIELAGEVFTIDPVVRQRIFNTFNEFNIIVCGGARVGKSTLINAMCGEKLAKTDPGLDSSRQGNIRCPDKTCEFFVEINDEQRHLTKEQQQLTWSHVQNSHEDSECINALIHDSNAKIMKFLLKYTSTPMDDQELYKLICEQHKKLQQQLHQILSSSSSSTQQQPTSFGAL</sequence>
<dbReference type="Gene3D" id="2.10.110.10">
    <property type="entry name" value="Cysteine Rich Protein"/>
    <property type="match status" value="1"/>
</dbReference>
<name>A0A814WFQ2_9BILA</name>
<dbReference type="GO" id="GO:0046872">
    <property type="term" value="F:metal ion binding"/>
    <property type="evidence" value="ECO:0007669"/>
    <property type="project" value="UniProtKB-KW"/>
</dbReference>
<protein>
    <recommendedName>
        <fullName evidence="4">LIM zinc-binding domain-containing protein</fullName>
    </recommendedName>
</protein>
<reference evidence="5" key="1">
    <citation type="submission" date="2021-02" db="EMBL/GenBank/DDBJ databases">
        <authorList>
            <person name="Nowell W R."/>
        </authorList>
    </citation>
    <scope>NUCLEOTIDE SEQUENCE</scope>
</reference>
<proteinExistence type="predicted"/>
<keyword evidence="2" id="KW-0862">Zinc</keyword>
<dbReference type="Pfam" id="PF00412">
    <property type="entry name" value="LIM"/>
    <property type="match status" value="1"/>
</dbReference>
<evidence type="ECO:0000313" key="6">
    <source>
        <dbReference type="Proteomes" id="UP000663864"/>
    </source>
</evidence>
<evidence type="ECO:0000256" key="2">
    <source>
        <dbReference type="ARBA" id="ARBA00022833"/>
    </source>
</evidence>
<dbReference type="InterPro" id="IPR001781">
    <property type="entry name" value="Znf_LIM"/>
</dbReference>
<dbReference type="AlphaFoldDB" id="A0A814WFQ2"/>